<accession>A0A165BWI7</accession>
<organism evidence="3 4">
    <name type="scientific">Exidia glandulosa HHB12029</name>
    <dbReference type="NCBI Taxonomy" id="1314781"/>
    <lineage>
        <taxon>Eukaryota</taxon>
        <taxon>Fungi</taxon>
        <taxon>Dikarya</taxon>
        <taxon>Basidiomycota</taxon>
        <taxon>Agaricomycotina</taxon>
        <taxon>Agaricomycetes</taxon>
        <taxon>Auriculariales</taxon>
        <taxon>Exidiaceae</taxon>
        <taxon>Exidia</taxon>
    </lineage>
</organism>
<dbReference type="Proteomes" id="UP000077266">
    <property type="component" value="Unassembled WGS sequence"/>
</dbReference>
<evidence type="ECO:0008006" key="5">
    <source>
        <dbReference type="Google" id="ProtNLM"/>
    </source>
</evidence>
<reference evidence="3 4" key="1">
    <citation type="journal article" date="2016" name="Mol. Biol. Evol.">
        <title>Comparative Genomics of Early-Diverging Mushroom-Forming Fungi Provides Insights into the Origins of Lignocellulose Decay Capabilities.</title>
        <authorList>
            <person name="Nagy L.G."/>
            <person name="Riley R."/>
            <person name="Tritt A."/>
            <person name="Adam C."/>
            <person name="Daum C."/>
            <person name="Floudas D."/>
            <person name="Sun H."/>
            <person name="Yadav J.S."/>
            <person name="Pangilinan J."/>
            <person name="Larsson K.H."/>
            <person name="Matsuura K."/>
            <person name="Barry K."/>
            <person name="Labutti K."/>
            <person name="Kuo R."/>
            <person name="Ohm R.A."/>
            <person name="Bhattacharya S.S."/>
            <person name="Shirouzu T."/>
            <person name="Yoshinaga Y."/>
            <person name="Martin F.M."/>
            <person name="Grigoriev I.V."/>
            <person name="Hibbett D.S."/>
        </authorList>
    </citation>
    <scope>NUCLEOTIDE SEQUENCE [LARGE SCALE GENOMIC DNA]</scope>
    <source>
        <strain evidence="3 4">HHB12029</strain>
    </source>
</reference>
<proteinExistence type="predicted"/>
<keyword evidence="4" id="KW-1185">Reference proteome</keyword>
<evidence type="ECO:0000256" key="2">
    <source>
        <dbReference type="SAM" id="MobiDB-lite"/>
    </source>
</evidence>
<feature type="non-terminal residue" evidence="3">
    <location>
        <position position="1"/>
    </location>
</feature>
<dbReference type="InterPro" id="IPR036875">
    <property type="entry name" value="Znf_CCHC_sf"/>
</dbReference>
<feature type="compositionally biased region" description="Low complexity" evidence="2">
    <location>
        <begin position="13"/>
        <end position="36"/>
    </location>
</feature>
<dbReference type="InParanoid" id="A0A165BWI7"/>
<sequence>QQWRERQTFRKQPAPAARTAPARNVPAPAARTTPVPASMPTPVAPRREPDVKPMDVDRNRARFHTDGRVRGACYACGEVGHYAGDARCPHVARLVAAAVAEAIRKLNLGAAAQAPGKPR</sequence>
<protein>
    <recommendedName>
        <fullName evidence="5">CCHC-type domain-containing protein</fullName>
    </recommendedName>
</protein>
<name>A0A165BWI7_EXIGL</name>
<feature type="compositionally biased region" description="Basic and acidic residues" evidence="2">
    <location>
        <begin position="45"/>
        <end position="63"/>
    </location>
</feature>
<feature type="region of interest" description="Disordered" evidence="2">
    <location>
        <begin position="1"/>
        <end position="63"/>
    </location>
</feature>
<dbReference type="GO" id="GO:0006397">
    <property type="term" value="P:mRNA processing"/>
    <property type="evidence" value="ECO:0007669"/>
    <property type="project" value="UniProtKB-KW"/>
</dbReference>
<gene>
    <name evidence="3" type="ORF">EXIGLDRAFT_779772</name>
</gene>
<dbReference type="GO" id="GO:0003676">
    <property type="term" value="F:nucleic acid binding"/>
    <property type="evidence" value="ECO:0007669"/>
    <property type="project" value="InterPro"/>
</dbReference>
<dbReference type="GO" id="GO:0008270">
    <property type="term" value="F:zinc ion binding"/>
    <property type="evidence" value="ECO:0007669"/>
    <property type="project" value="InterPro"/>
</dbReference>
<dbReference type="EMBL" id="KV426396">
    <property type="protein sequence ID" value="KZV81371.1"/>
    <property type="molecule type" value="Genomic_DNA"/>
</dbReference>
<evidence type="ECO:0000256" key="1">
    <source>
        <dbReference type="ARBA" id="ARBA00022664"/>
    </source>
</evidence>
<dbReference type="AlphaFoldDB" id="A0A165BWI7"/>
<evidence type="ECO:0000313" key="4">
    <source>
        <dbReference type="Proteomes" id="UP000077266"/>
    </source>
</evidence>
<dbReference type="SUPFAM" id="SSF57756">
    <property type="entry name" value="Retrovirus zinc finger-like domains"/>
    <property type="match status" value="1"/>
</dbReference>
<keyword evidence="1" id="KW-0507">mRNA processing</keyword>
<evidence type="ECO:0000313" key="3">
    <source>
        <dbReference type="EMBL" id="KZV81371.1"/>
    </source>
</evidence>